<evidence type="ECO:0000256" key="2">
    <source>
        <dbReference type="ARBA" id="ARBA00022448"/>
    </source>
</evidence>
<dbReference type="PRINTS" id="PR01506">
    <property type="entry name" value="TATBPROTEIN"/>
</dbReference>
<evidence type="ECO:0000256" key="1">
    <source>
        <dbReference type="ARBA" id="ARBA00004167"/>
    </source>
</evidence>
<keyword evidence="7" id="KW-0811">Translocation</keyword>
<dbReference type="Proteomes" id="UP001431634">
    <property type="component" value="Unassembled WGS sequence"/>
</dbReference>
<comment type="caution">
    <text evidence="10">The sequence shown here is derived from an EMBL/GenBank/DDBJ whole genome shotgun (WGS) entry which is preliminary data.</text>
</comment>
<dbReference type="EMBL" id="JASBAO010000001">
    <property type="protein sequence ID" value="MDI2091493.1"/>
    <property type="molecule type" value="Genomic_DNA"/>
</dbReference>
<sequence>MFDFSWAEILLIGIVSMIFIGPKDFPKVIRWFSDTLKKCRKMAGEFHNQVDEMVKDTDLKEAKDQLMELRHMNVKGVILGAIDRDGSLQDTFKNPPLSSHTALTGSGNQGFETTDINPTPYIGSAVDHTGVEEDVDNDIDVEALERDDPAPTFFPPPVAQRMQVRRASPPSPPMIPPQIAKYKEQRWL</sequence>
<accession>A0ABT6Q309</accession>
<name>A0ABT6Q309_9PROT</name>
<evidence type="ECO:0000256" key="4">
    <source>
        <dbReference type="ARBA" id="ARBA00022692"/>
    </source>
</evidence>
<dbReference type="InterPro" id="IPR018448">
    <property type="entry name" value="TatB"/>
</dbReference>
<keyword evidence="4 9" id="KW-0812">Transmembrane</keyword>
<dbReference type="NCBIfam" id="TIGR01410">
    <property type="entry name" value="tatB"/>
    <property type="match status" value="1"/>
</dbReference>
<gene>
    <name evidence="10" type="primary">tatB</name>
    <name evidence="10" type="ORF">QJV27_08965</name>
</gene>
<dbReference type="Pfam" id="PF02416">
    <property type="entry name" value="TatA_B_E"/>
    <property type="match status" value="1"/>
</dbReference>
<evidence type="ECO:0000256" key="7">
    <source>
        <dbReference type="ARBA" id="ARBA00023010"/>
    </source>
</evidence>
<evidence type="ECO:0000256" key="6">
    <source>
        <dbReference type="ARBA" id="ARBA00022989"/>
    </source>
</evidence>
<feature type="transmembrane region" description="Helical" evidence="9">
    <location>
        <begin position="6"/>
        <end position="22"/>
    </location>
</feature>
<evidence type="ECO:0000313" key="10">
    <source>
        <dbReference type="EMBL" id="MDI2091493.1"/>
    </source>
</evidence>
<reference evidence="10" key="1">
    <citation type="submission" date="2023-05" db="EMBL/GenBank/DDBJ databases">
        <title>Whole genome sequence of Commensalibacter sp.</title>
        <authorList>
            <person name="Charoenyingcharoen P."/>
            <person name="Yukphan P."/>
        </authorList>
    </citation>
    <scope>NUCLEOTIDE SEQUENCE</scope>
    <source>
        <strain evidence="10">TBRC 16381</strain>
    </source>
</reference>
<evidence type="ECO:0000313" key="11">
    <source>
        <dbReference type="Proteomes" id="UP001431634"/>
    </source>
</evidence>
<evidence type="ECO:0000256" key="5">
    <source>
        <dbReference type="ARBA" id="ARBA00022927"/>
    </source>
</evidence>
<evidence type="ECO:0000256" key="3">
    <source>
        <dbReference type="ARBA" id="ARBA00022475"/>
    </source>
</evidence>
<evidence type="ECO:0000256" key="9">
    <source>
        <dbReference type="SAM" id="Phobius"/>
    </source>
</evidence>
<keyword evidence="11" id="KW-1185">Reference proteome</keyword>
<protein>
    <submittedName>
        <fullName evidence="10">Sec-independent protein translocase protein TatB</fullName>
    </submittedName>
</protein>
<proteinExistence type="predicted"/>
<dbReference type="InterPro" id="IPR003369">
    <property type="entry name" value="TatA/B/E"/>
</dbReference>
<keyword evidence="5" id="KW-0653">Protein transport</keyword>
<dbReference type="RefSeq" id="WP_281448584.1">
    <property type="nucleotide sequence ID" value="NZ_JASBAO010000001.1"/>
</dbReference>
<dbReference type="Gene3D" id="1.20.5.3310">
    <property type="match status" value="1"/>
</dbReference>
<keyword evidence="8 9" id="KW-0472">Membrane</keyword>
<comment type="subcellular location">
    <subcellularLocation>
        <location evidence="1">Membrane</location>
        <topology evidence="1">Single-pass membrane protein</topology>
    </subcellularLocation>
</comment>
<keyword evidence="6 9" id="KW-1133">Transmembrane helix</keyword>
<organism evidence="10 11">
    <name type="scientific">Commensalibacter oyaizuii</name>
    <dbReference type="NCBI Taxonomy" id="3043873"/>
    <lineage>
        <taxon>Bacteria</taxon>
        <taxon>Pseudomonadati</taxon>
        <taxon>Pseudomonadota</taxon>
        <taxon>Alphaproteobacteria</taxon>
        <taxon>Acetobacterales</taxon>
        <taxon>Acetobacteraceae</taxon>
    </lineage>
</organism>
<keyword evidence="2" id="KW-0813">Transport</keyword>
<keyword evidence="3" id="KW-1003">Cell membrane</keyword>
<evidence type="ECO:0000256" key="8">
    <source>
        <dbReference type="ARBA" id="ARBA00023136"/>
    </source>
</evidence>